<feature type="compositionally biased region" description="Basic residues" evidence="8">
    <location>
        <begin position="240"/>
        <end position="249"/>
    </location>
</feature>
<dbReference type="SUPFAM" id="SSF117289">
    <property type="entry name" value="Nucleoporin domain"/>
    <property type="match status" value="1"/>
</dbReference>
<evidence type="ECO:0000256" key="3">
    <source>
        <dbReference type="ARBA" id="ARBA00022448"/>
    </source>
</evidence>
<sequence>MFSPLTKRAKQSSLHDRTPRHRVAPPDSPVTPAINNRELAHRENNTSDRPATGTPAPWAPRLSVLARVSPVNIGEKGDDTDQLKPVFVGEFPQLVRDEQTCFSRNHSHPGDICVAGGMDRETCLSWFITGSKLFVWSHLTTLPSRKCVALELPFGVLGNEESGSALQDGKSWLISVVPWDTSAAAASIRSRSPVGIVMCNRKTRAVVYWSDIFSGQEPAPVTNLGSSDETGAYSSPVGRKSSRFSKKRSNGIRSTRAGYSDLNSLITTSVSTTERLCIAIACSSNGELWQFTCSPTGVKSNQVHLNISSSSISEGYPRSLIWRFSQGLARESCWEFFMLTDCDIHCFTVTPYPDLTVSKVWHHEIVGTDGDSGIKKDLASQKQIWPLDLQVDDQGKLITVLVATICMDRASSSSYTQYSLLTLQHKTESRFADGREEKVLEKQAPIQVIIPKARVEDKDFLFSMKLRVGGRPPGSAIILSGDGTATVCYCHGNSTRLYKFDLPYDAGKVLDASVLSSTDEHEYGAWTVITEKAGVWAIPEKAVMLGGVEPPERSLSRKGSSNERSRDESRGTPHGVDIIARRENSDLQNSGDKGNPKMGFTRQTAHDEESEALLGLLFEDFLLSEKVDGSLEKLSQSGAFDRDGETNVFARKSKSIVDTLAKHWTTTRGAEIVAMTVISAQLVEKQQKHEKFLHFLALSKCHEELCSKQRHSLQIIMENGEKLAAMIQLRELQNSINQSRSARFGSPHAGSEDQVSCALWDLIQFVGERARRNTVLLMDRDNAEVFYSKVSELEEVFYCLNKQLEYIIRVEQPLGIQVQRACELSNACVTILQTALDYKNDHQMWYPPLEGLLPWHSQPVVCNGLWCIASFMLRLLTEASRIDISAKSDIYIHLEVLAEVLLEACAGSTTAKLEREEEHKALLDEYWIRRDTIFDCLYQQAKEFMEADFQGVKERTEGTDEDIFRNRCSNLLSIAKRHAGYKIMWKMCYDLNDTVLLRNLMHEGVGPQGGFSYFVFQQLYSMKQFSKLLRLGEEFQDELLIFLKRHSDLLWLHKVFLHQFSSASDTLHALALAQNEESMIAIEERTVSEPEDAQPTFADRKRFLNLSKIAYVADKDADFKLKVTRIEADLKLLKLQEELTKALPSNENTRNRLFRPEELIEICLSIQGRWTAIKAFEVFAWTSISFRENHRSLLEECWRNAVDQDDWDRLHQASTNEGWSDKETLQNLRNTALFQASKRCYGPTRVNQFDGDFAQVLPLRRENAEDSTSSVEDVLMSHKDFAEAGKLMLTAIMLGCVEEEGIVAEDLSSPMESFNM</sequence>
<feature type="domain" description="Nucleoporin Nup133/Nup155-like N-terminal" evidence="10">
    <location>
        <begin position="79"/>
        <end position="536"/>
    </location>
</feature>
<dbReference type="InterPro" id="IPR014908">
    <property type="entry name" value="Nucleoporin_Nup133/Nup155_N"/>
</dbReference>
<dbReference type="GO" id="GO:0016973">
    <property type="term" value="P:poly(A)+ mRNA export from nucleus"/>
    <property type="evidence" value="ECO:0007669"/>
    <property type="project" value="TreeGrafter"/>
</dbReference>
<evidence type="ECO:0000256" key="2">
    <source>
        <dbReference type="ARBA" id="ARBA00005569"/>
    </source>
</evidence>
<dbReference type="PANTHER" id="PTHR13405">
    <property type="entry name" value="NUCLEAR PORE COMPLEX PROTEIN NUP133"/>
    <property type="match status" value="1"/>
</dbReference>
<dbReference type="KEGG" id="eus:EUTSA_v10003521mg"/>
<evidence type="ECO:0008006" key="13">
    <source>
        <dbReference type="Google" id="ProtNLM"/>
    </source>
</evidence>
<keyword evidence="3" id="KW-0813">Transport</keyword>
<dbReference type="GO" id="GO:0017056">
    <property type="term" value="F:structural constituent of nuclear pore"/>
    <property type="evidence" value="ECO:0007669"/>
    <property type="project" value="InterPro"/>
</dbReference>
<dbReference type="InterPro" id="IPR015943">
    <property type="entry name" value="WD40/YVTN_repeat-like_dom_sf"/>
</dbReference>
<dbReference type="Gene3D" id="1.20.58.1380">
    <property type="match status" value="1"/>
</dbReference>
<dbReference type="eggNOG" id="ENOG502QSBC">
    <property type="taxonomic scope" value="Eukaryota"/>
</dbReference>
<dbReference type="GO" id="GO:0031080">
    <property type="term" value="C:nuclear pore outer ring"/>
    <property type="evidence" value="ECO:0007669"/>
    <property type="project" value="TreeGrafter"/>
</dbReference>
<dbReference type="Pfam" id="PF08801">
    <property type="entry name" value="Nucleoporin_N"/>
    <property type="match status" value="1"/>
</dbReference>
<dbReference type="Gramene" id="ESQ32398">
    <property type="protein sequence ID" value="ESQ32398"/>
    <property type="gene ID" value="EUTSA_v10003521mg"/>
</dbReference>
<proteinExistence type="inferred from homology"/>
<comment type="subcellular location">
    <subcellularLocation>
        <location evidence="1">Nucleus envelope</location>
    </subcellularLocation>
</comment>
<comment type="similarity">
    <text evidence="2">Belongs to the nucleoporin Nup133 family.</text>
</comment>
<dbReference type="OMA" id="HKDWYPS"/>
<organism evidence="11 12">
    <name type="scientific">Eutrema salsugineum</name>
    <name type="common">Saltwater cress</name>
    <name type="synonym">Sisymbrium salsugineum</name>
    <dbReference type="NCBI Taxonomy" id="72664"/>
    <lineage>
        <taxon>Eukaryota</taxon>
        <taxon>Viridiplantae</taxon>
        <taxon>Streptophyta</taxon>
        <taxon>Embryophyta</taxon>
        <taxon>Tracheophyta</taxon>
        <taxon>Spermatophyta</taxon>
        <taxon>Magnoliopsida</taxon>
        <taxon>eudicotyledons</taxon>
        <taxon>Gunneridae</taxon>
        <taxon>Pentapetalae</taxon>
        <taxon>rosids</taxon>
        <taxon>malvids</taxon>
        <taxon>Brassicales</taxon>
        <taxon>Brassicaceae</taxon>
        <taxon>Eutremeae</taxon>
        <taxon>Eutrema</taxon>
    </lineage>
</organism>
<dbReference type="Proteomes" id="UP000030689">
    <property type="component" value="Unassembled WGS sequence"/>
</dbReference>
<dbReference type="FunFam" id="1.20.58.1380:FF:000005">
    <property type="entry name" value="Nuclear pore complex protein NUP133"/>
    <property type="match status" value="1"/>
</dbReference>
<dbReference type="PANTHER" id="PTHR13405:SF11">
    <property type="entry name" value="NUCLEAR PORE COMPLEX PROTEIN NUP133"/>
    <property type="match status" value="1"/>
</dbReference>
<dbReference type="EMBL" id="KI517748">
    <property type="protein sequence ID" value="ESQ32398.1"/>
    <property type="molecule type" value="Genomic_DNA"/>
</dbReference>
<dbReference type="InterPro" id="IPR007187">
    <property type="entry name" value="Nucleoporin_Nup133/Nup155_C"/>
</dbReference>
<feature type="compositionally biased region" description="Basic and acidic residues" evidence="8">
    <location>
        <begin position="550"/>
        <end position="571"/>
    </location>
</feature>
<evidence type="ECO:0000256" key="8">
    <source>
        <dbReference type="SAM" id="MobiDB-lite"/>
    </source>
</evidence>
<keyword evidence="4" id="KW-0509">mRNA transport</keyword>
<gene>
    <name evidence="11" type="ORF">EUTSA_v10003521mg</name>
</gene>
<dbReference type="STRING" id="72664.V4KY94"/>
<evidence type="ECO:0000256" key="6">
    <source>
        <dbReference type="ARBA" id="ARBA00023010"/>
    </source>
</evidence>
<dbReference type="Pfam" id="PF03177">
    <property type="entry name" value="Nucleoporin_C"/>
    <property type="match status" value="1"/>
</dbReference>
<keyword evidence="7" id="KW-0539">Nucleus</keyword>
<keyword evidence="6" id="KW-0811">Translocation</keyword>
<dbReference type="OrthoDB" id="103454at2759"/>
<evidence type="ECO:0000256" key="5">
    <source>
        <dbReference type="ARBA" id="ARBA00022927"/>
    </source>
</evidence>
<evidence type="ECO:0000259" key="10">
    <source>
        <dbReference type="Pfam" id="PF08801"/>
    </source>
</evidence>
<reference evidence="11 12" key="1">
    <citation type="journal article" date="2013" name="Front. Plant Sci.">
        <title>The Reference Genome of the Halophytic Plant Eutrema salsugineum.</title>
        <authorList>
            <person name="Yang R."/>
            <person name="Jarvis D.E."/>
            <person name="Chen H."/>
            <person name="Beilstein M.A."/>
            <person name="Grimwood J."/>
            <person name="Jenkins J."/>
            <person name="Shu S."/>
            <person name="Prochnik S."/>
            <person name="Xin M."/>
            <person name="Ma C."/>
            <person name="Schmutz J."/>
            <person name="Wing R.A."/>
            <person name="Mitchell-Olds T."/>
            <person name="Schumaker K.S."/>
            <person name="Wang X."/>
        </authorList>
    </citation>
    <scope>NUCLEOTIDE SEQUENCE [LARGE SCALE GENOMIC DNA]</scope>
</reference>
<keyword evidence="5" id="KW-0653">Protein transport</keyword>
<dbReference type="GO" id="GO:0006606">
    <property type="term" value="P:protein import into nucleus"/>
    <property type="evidence" value="ECO:0007669"/>
    <property type="project" value="TreeGrafter"/>
</dbReference>
<dbReference type="InterPro" id="IPR037624">
    <property type="entry name" value="Nup133-like"/>
</dbReference>
<accession>V4KY94</accession>
<evidence type="ECO:0000313" key="12">
    <source>
        <dbReference type="Proteomes" id="UP000030689"/>
    </source>
</evidence>
<keyword evidence="12" id="KW-1185">Reference proteome</keyword>
<feature type="compositionally biased region" description="Polar residues" evidence="8">
    <location>
        <begin position="223"/>
        <end position="233"/>
    </location>
</feature>
<protein>
    <recommendedName>
        <fullName evidence="13">Nucleoporin Nup133/Nup155-like N-terminal domain-containing protein</fullName>
    </recommendedName>
</protein>
<dbReference type="GO" id="GO:0000972">
    <property type="term" value="P:transcription-dependent tethering of RNA polymerase II gene DNA at nuclear periphery"/>
    <property type="evidence" value="ECO:0007669"/>
    <property type="project" value="TreeGrafter"/>
</dbReference>
<evidence type="ECO:0000256" key="1">
    <source>
        <dbReference type="ARBA" id="ARBA00004259"/>
    </source>
</evidence>
<evidence type="ECO:0000313" key="11">
    <source>
        <dbReference type="EMBL" id="ESQ32398.1"/>
    </source>
</evidence>
<evidence type="ECO:0000259" key="9">
    <source>
        <dbReference type="Pfam" id="PF03177"/>
    </source>
</evidence>
<feature type="domain" description="Nucleoporin Nup133/Nup155-like C-terminal" evidence="9">
    <location>
        <begin position="1011"/>
        <end position="1143"/>
    </location>
</feature>
<evidence type="ECO:0000256" key="4">
    <source>
        <dbReference type="ARBA" id="ARBA00022816"/>
    </source>
</evidence>
<feature type="region of interest" description="Disordered" evidence="8">
    <location>
        <begin position="1"/>
        <end position="58"/>
    </location>
</feature>
<feature type="region of interest" description="Disordered" evidence="8">
    <location>
        <begin position="220"/>
        <end position="249"/>
    </location>
</feature>
<evidence type="ECO:0000256" key="7">
    <source>
        <dbReference type="ARBA" id="ARBA00023242"/>
    </source>
</evidence>
<feature type="region of interest" description="Disordered" evidence="8">
    <location>
        <begin position="548"/>
        <end position="601"/>
    </location>
</feature>
<name>V4KY94_EUTSA</name>
<dbReference type="Gene3D" id="2.130.10.10">
    <property type="entry name" value="YVTN repeat-like/Quinoprotein amine dehydrogenase"/>
    <property type="match status" value="1"/>
</dbReference>